<evidence type="ECO:0000256" key="1">
    <source>
        <dbReference type="SAM" id="MobiDB-lite"/>
    </source>
</evidence>
<dbReference type="EMBL" id="AMZH03007667">
    <property type="protein sequence ID" value="RRT60721.1"/>
    <property type="molecule type" value="Genomic_DNA"/>
</dbReference>
<accession>A0A426Z9S8</accession>
<name>A0A426Z9S8_ENSVE</name>
<evidence type="ECO:0000313" key="3">
    <source>
        <dbReference type="Proteomes" id="UP000287651"/>
    </source>
</evidence>
<gene>
    <name evidence="2" type="ORF">B296_00036567</name>
</gene>
<evidence type="ECO:0000313" key="2">
    <source>
        <dbReference type="EMBL" id="RRT60721.1"/>
    </source>
</evidence>
<feature type="compositionally biased region" description="Gly residues" evidence="1">
    <location>
        <begin position="96"/>
        <end position="105"/>
    </location>
</feature>
<reference evidence="2 3" key="1">
    <citation type="journal article" date="2014" name="Agronomy (Basel)">
        <title>A Draft Genome Sequence for Ensete ventricosum, the Drought-Tolerant Tree Against Hunger.</title>
        <authorList>
            <person name="Harrison J."/>
            <person name="Moore K.A."/>
            <person name="Paszkiewicz K."/>
            <person name="Jones T."/>
            <person name="Grant M."/>
            <person name="Ambacheew D."/>
            <person name="Muzemil S."/>
            <person name="Studholme D.J."/>
        </authorList>
    </citation>
    <scope>NUCLEOTIDE SEQUENCE [LARGE SCALE GENOMIC DNA]</scope>
</reference>
<dbReference type="Proteomes" id="UP000287651">
    <property type="component" value="Unassembled WGS sequence"/>
</dbReference>
<comment type="caution">
    <text evidence="2">The sequence shown here is derived from an EMBL/GenBank/DDBJ whole genome shotgun (WGS) entry which is preliminary data.</text>
</comment>
<protein>
    <submittedName>
        <fullName evidence="2">Uncharacterized protein</fullName>
    </submittedName>
</protein>
<feature type="region of interest" description="Disordered" evidence="1">
    <location>
        <begin position="87"/>
        <end position="117"/>
    </location>
</feature>
<sequence>MRGWLAARSDEGAVSNGMKGNSCCCCMRCWEEMPTTSALAKVGLGGRWCQRRGSDIIFGGGIGDVTLLCAGGEEGSNNNVKATRLQAADKGSSSIGKGGGDGKGGVARTCLRGPKAS</sequence>
<dbReference type="AlphaFoldDB" id="A0A426Z9S8"/>
<proteinExistence type="predicted"/>
<organism evidence="2 3">
    <name type="scientific">Ensete ventricosum</name>
    <name type="common">Abyssinian banana</name>
    <name type="synonym">Musa ensete</name>
    <dbReference type="NCBI Taxonomy" id="4639"/>
    <lineage>
        <taxon>Eukaryota</taxon>
        <taxon>Viridiplantae</taxon>
        <taxon>Streptophyta</taxon>
        <taxon>Embryophyta</taxon>
        <taxon>Tracheophyta</taxon>
        <taxon>Spermatophyta</taxon>
        <taxon>Magnoliopsida</taxon>
        <taxon>Liliopsida</taxon>
        <taxon>Zingiberales</taxon>
        <taxon>Musaceae</taxon>
        <taxon>Ensete</taxon>
    </lineage>
</organism>